<dbReference type="EMBL" id="JACTNG010000001">
    <property type="protein sequence ID" value="MBO1077435.1"/>
    <property type="molecule type" value="Genomic_DNA"/>
</dbReference>
<protein>
    <submittedName>
        <fullName evidence="1">Uncharacterized protein</fullName>
    </submittedName>
</protein>
<name>A0ABS3KKF2_9PROT</name>
<organism evidence="1 2">
    <name type="scientific">Roseomonas haemaphysalidis</name>
    <dbReference type="NCBI Taxonomy" id="2768162"/>
    <lineage>
        <taxon>Bacteria</taxon>
        <taxon>Pseudomonadati</taxon>
        <taxon>Pseudomonadota</taxon>
        <taxon>Alphaproteobacteria</taxon>
        <taxon>Acetobacterales</taxon>
        <taxon>Roseomonadaceae</taxon>
        <taxon>Roseomonas</taxon>
    </lineage>
</organism>
<comment type="caution">
    <text evidence="1">The sequence shown here is derived from an EMBL/GenBank/DDBJ whole genome shotgun (WGS) entry which is preliminary data.</text>
</comment>
<accession>A0ABS3KKF2</accession>
<gene>
    <name evidence="1" type="ORF">IAI61_00225</name>
</gene>
<evidence type="ECO:0000313" key="1">
    <source>
        <dbReference type="EMBL" id="MBO1077435.1"/>
    </source>
</evidence>
<proteinExistence type="predicted"/>
<sequence length="212" mass="22021">MRDMLRFGPALALALLAGCANPGQEAAQRAAPARPPMTEVLTRLPEWVAGFERGATTDFEAQRPGYGSAVEYTTPPAGNVPARAAVASVLLYDLGQPPLANSAPAAVVTPRLDEAVREATELPPGRTLAETGRRTLVLADGGSMTCADLSGSFGRTAVEQQVCAGTAAGRFLRVHVTMSRRNNEVADADAFTRAVAEALRGAARPAVAAVAR</sequence>
<dbReference type="PROSITE" id="PS51257">
    <property type="entry name" value="PROKAR_LIPOPROTEIN"/>
    <property type="match status" value="1"/>
</dbReference>
<dbReference type="Proteomes" id="UP001518989">
    <property type="component" value="Unassembled WGS sequence"/>
</dbReference>
<keyword evidence="2" id="KW-1185">Reference proteome</keyword>
<reference evidence="1 2" key="1">
    <citation type="submission" date="2020-09" db="EMBL/GenBank/DDBJ databases">
        <title>Roseomonas.</title>
        <authorList>
            <person name="Zhu W."/>
        </authorList>
    </citation>
    <scope>NUCLEOTIDE SEQUENCE [LARGE SCALE GENOMIC DNA]</scope>
    <source>
        <strain evidence="1 2">573</strain>
    </source>
</reference>
<evidence type="ECO:0000313" key="2">
    <source>
        <dbReference type="Proteomes" id="UP001518989"/>
    </source>
</evidence>